<organism evidence="9 10">
    <name type="scientific">OM182 bacterium BACL3 MAG-120507-bin80</name>
    <dbReference type="NCBI Taxonomy" id="1655577"/>
    <lineage>
        <taxon>Bacteria</taxon>
        <taxon>Pseudomonadati</taxon>
        <taxon>Pseudomonadota</taxon>
        <taxon>Gammaproteobacteria</taxon>
        <taxon>OMG group</taxon>
        <taxon>OM182 clade</taxon>
    </lineage>
</organism>
<dbReference type="InterPro" id="IPR002321">
    <property type="entry name" value="Cyt_c_II"/>
</dbReference>
<evidence type="ECO:0000256" key="5">
    <source>
        <dbReference type="ARBA" id="ARBA00023004"/>
    </source>
</evidence>
<evidence type="ECO:0000313" key="10">
    <source>
        <dbReference type="Proteomes" id="UP000051934"/>
    </source>
</evidence>
<feature type="binding site" description="axial binding residue" evidence="6">
    <location>
        <position position="153"/>
    </location>
    <ligand>
        <name>heme c</name>
        <dbReference type="ChEBI" id="CHEBI:61717"/>
    </ligand>
    <ligandPart>
        <name>Fe</name>
        <dbReference type="ChEBI" id="CHEBI:18248"/>
    </ligandPart>
</feature>
<dbReference type="Proteomes" id="UP000051934">
    <property type="component" value="Unassembled WGS sequence"/>
</dbReference>
<keyword evidence="2 7" id="KW-0349">Heme</keyword>
<keyword evidence="4" id="KW-0249">Electron transport</keyword>
<comment type="caution">
    <text evidence="9">The sequence shown here is derived from an EMBL/GenBank/DDBJ whole genome shotgun (WGS) entry which is preliminary data.</text>
</comment>
<comment type="PTM">
    <text evidence="7">Binds 1 heme group per subunit.</text>
</comment>
<protein>
    <recommendedName>
        <fullName evidence="11">Cytochrome C</fullName>
    </recommendedName>
</protein>
<feature type="chain" id="PRO_5006423461" description="Cytochrome C" evidence="8">
    <location>
        <begin position="26"/>
        <end position="161"/>
    </location>
</feature>
<evidence type="ECO:0000256" key="4">
    <source>
        <dbReference type="ARBA" id="ARBA00022982"/>
    </source>
</evidence>
<name>A0A0R2S9B2_9GAMM</name>
<reference evidence="9 10" key="1">
    <citation type="submission" date="2015-10" db="EMBL/GenBank/DDBJ databases">
        <title>Metagenome-Assembled Genomes uncover a global brackish microbiome.</title>
        <authorList>
            <person name="Hugerth L.W."/>
            <person name="Larsson J."/>
            <person name="Alneberg J."/>
            <person name="Lindh M.V."/>
            <person name="Legrand C."/>
            <person name="Pinhassi J."/>
            <person name="Andersson A.F."/>
        </authorList>
    </citation>
    <scope>NUCLEOTIDE SEQUENCE [LARGE SCALE GENOMIC DNA]</scope>
    <source>
        <strain evidence="9">BACL4 MAG-120507-bin80</strain>
    </source>
</reference>
<dbReference type="GO" id="GO:0009055">
    <property type="term" value="F:electron transfer activity"/>
    <property type="evidence" value="ECO:0007669"/>
    <property type="project" value="InterPro"/>
</dbReference>
<keyword evidence="8" id="KW-0732">Signal</keyword>
<dbReference type="EMBL" id="LIBB01000441">
    <property type="protein sequence ID" value="KRO69890.1"/>
    <property type="molecule type" value="Genomic_DNA"/>
</dbReference>
<evidence type="ECO:0000256" key="2">
    <source>
        <dbReference type="ARBA" id="ARBA00022617"/>
    </source>
</evidence>
<dbReference type="GO" id="GO:0022900">
    <property type="term" value="P:electron transport chain"/>
    <property type="evidence" value="ECO:0007669"/>
    <property type="project" value="InterPro"/>
</dbReference>
<evidence type="ECO:0000256" key="6">
    <source>
        <dbReference type="PIRSR" id="PIRSR000027-1"/>
    </source>
</evidence>
<dbReference type="GO" id="GO:0042597">
    <property type="term" value="C:periplasmic space"/>
    <property type="evidence" value="ECO:0007669"/>
    <property type="project" value="InterPro"/>
</dbReference>
<evidence type="ECO:0000256" key="8">
    <source>
        <dbReference type="SAM" id="SignalP"/>
    </source>
</evidence>
<gene>
    <name evidence="9" type="ORF">ABR69_09985</name>
</gene>
<dbReference type="InterPro" id="IPR012127">
    <property type="entry name" value="Cyt_c_prime"/>
</dbReference>
<accession>A0A0R2S9B2</accession>
<dbReference type="PROSITE" id="PS51009">
    <property type="entry name" value="CYTCII"/>
    <property type="match status" value="1"/>
</dbReference>
<dbReference type="PIRSF" id="PIRSF000027">
    <property type="entry name" value="Cytc_c_prime"/>
    <property type="match status" value="1"/>
</dbReference>
<evidence type="ECO:0000313" key="9">
    <source>
        <dbReference type="EMBL" id="KRO69890.1"/>
    </source>
</evidence>
<evidence type="ECO:0000256" key="3">
    <source>
        <dbReference type="ARBA" id="ARBA00022723"/>
    </source>
</evidence>
<keyword evidence="3 6" id="KW-0479">Metal-binding</keyword>
<sequence>MIKKALVVATAAAVFSMAVVTTANAQDEPTPEQVAAGAADTRQSVFKLLRFYLVPLVGMARGAPFDAELAEKNGRRIAALAPSIPDVFMHDTRDFDVETEALDVIWEDKAEFENKAMALMNNANAFADLAATGDRGQTLGAFRALGGSCGDCHDTFRVDND</sequence>
<feature type="binding site" description="covalent" evidence="7">
    <location>
        <position position="149"/>
    </location>
    <ligand>
        <name>heme c</name>
        <dbReference type="ChEBI" id="CHEBI:61717"/>
    </ligand>
</feature>
<proteinExistence type="predicted"/>
<evidence type="ECO:0008006" key="11">
    <source>
        <dbReference type="Google" id="ProtNLM"/>
    </source>
</evidence>
<dbReference type="Gene3D" id="1.20.120.10">
    <property type="entry name" value="Cytochrome c/b562"/>
    <property type="match status" value="1"/>
</dbReference>
<keyword evidence="1" id="KW-0813">Transport</keyword>
<feature type="signal peptide" evidence="8">
    <location>
        <begin position="1"/>
        <end position="25"/>
    </location>
</feature>
<dbReference type="GO" id="GO:0005506">
    <property type="term" value="F:iron ion binding"/>
    <property type="evidence" value="ECO:0007669"/>
    <property type="project" value="InterPro"/>
</dbReference>
<dbReference type="SUPFAM" id="SSF47175">
    <property type="entry name" value="Cytochromes"/>
    <property type="match status" value="1"/>
</dbReference>
<dbReference type="AlphaFoldDB" id="A0A0R2S9B2"/>
<feature type="binding site" description="covalent" evidence="7">
    <location>
        <position position="152"/>
    </location>
    <ligand>
        <name>heme c</name>
        <dbReference type="ChEBI" id="CHEBI:61717"/>
    </ligand>
</feature>
<keyword evidence="5 6" id="KW-0408">Iron</keyword>
<dbReference type="GO" id="GO:0020037">
    <property type="term" value="F:heme binding"/>
    <property type="evidence" value="ECO:0007669"/>
    <property type="project" value="InterPro"/>
</dbReference>
<evidence type="ECO:0000256" key="1">
    <source>
        <dbReference type="ARBA" id="ARBA00022448"/>
    </source>
</evidence>
<dbReference type="Pfam" id="PF01322">
    <property type="entry name" value="Cytochrom_C_2"/>
    <property type="match status" value="1"/>
</dbReference>
<dbReference type="InterPro" id="IPR010980">
    <property type="entry name" value="Cyt_c/b562"/>
</dbReference>
<evidence type="ECO:0000256" key="7">
    <source>
        <dbReference type="PIRSR" id="PIRSR000027-2"/>
    </source>
</evidence>